<feature type="compositionally biased region" description="Acidic residues" evidence="5">
    <location>
        <begin position="308"/>
        <end position="319"/>
    </location>
</feature>
<evidence type="ECO:0000256" key="5">
    <source>
        <dbReference type="SAM" id="MobiDB-lite"/>
    </source>
</evidence>
<keyword evidence="3" id="KW-0547">Nucleotide-binding</keyword>
<dbReference type="InterPro" id="IPR003593">
    <property type="entry name" value="AAA+_ATPase"/>
</dbReference>
<evidence type="ECO:0000256" key="4">
    <source>
        <dbReference type="ARBA" id="ARBA00022840"/>
    </source>
</evidence>
<organism evidence="7 8">
    <name type="scientific">Halobellus rubicundus</name>
    <dbReference type="NCBI Taxonomy" id="2996466"/>
    <lineage>
        <taxon>Archaea</taxon>
        <taxon>Methanobacteriati</taxon>
        <taxon>Methanobacteriota</taxon>
        <taxon>Stenosarchaea group</taxon>
        <taxon>Halobacteria</taxon>
        <taxon>Halobacteriales</taxon>
        <taxon>Haloferacaceae</taxon>
        <taxon>Halobellus</taxon>
    </lineage>
</organism>
<dbReference type="Gene3D" id="3.40.50.300">
    <property type="entry name" value="P-loop containing nucleotide triphosphate hydrolases"/>
    <property type="match status" value="1"/>
</dbReference>
<feature type="compositionally biased region" description="Low complexity" evidence="5">
    <location>
        <begin position="336"/>
        <end position="347"/>
    </location>
</feature>
<dbReference type="PROSITE" id="PS50893">
    <property type="entry name" value="ABC_TRANSPORTER_2"/>
    <property type="match status" value="1"/>
</dbReference>
<evidence type="ECO:0000256" key="3">
    <source>
        <dbReference type="ARBA" id="ARBA00022741"/>
    </source>
</evidence>
<evidence type="ECO:0000313" key="8">
    <source>
        <dbReference type="Proteomes" id="UP001570511"/>
    </source>
</evidence>
<dbReference type="PANTHER" id="PTHR43335:SF4">
    <property type="entry name" value="ABC TRANSPORTER, ATP-BINDING PROTEIN"/>
    <property type="match status" value="1"/>
</dbReference>
<dbReference type="SUPFAM" id="SSF52540">
    <property type="entry name" value="P-loop containing nucleoside triphosphate hydrolases"/>
    <property type="match status" value="1"/>
</dbReference>
<keyword evidence="4 7" id="KW-0067">ATP-binding</keyword>
<keyword evidence="2" id="KW-0813">Transport</keyword>
<keyword evidence="8" id="KW-1185">Reference proteome</keyword>
<proteinExistence type="inferred from homology"/>
<evidence type="ECO:0000313" key="7">
    <source>
        <dbReference type="EMBL" id="MFA1609662.1"/>
    </source>
</evidence>
<evidence type="ECO:0000256" key="1">
    <source>
        <dbReference type="ARBA" id="ARBA00005417"/>
    </source>
</evidence>
<dbReference type="PROSITE" id="PS00211">
    <property type="entry name" value="ABC_TRANSPORTER_1"/>
    <property type="match status" value="1"/>
</dbReference>
<feature type="domain" description="ABC transporter" evidence="6">
    <location>
        <begin position="4"/>
        <end position="229"/>
    </location>
</feature>
<dbReference type="PANTHER" id="PTHR43335">
    <property type="entry name" value="ABC TRANSPORTER, ATP-BINDING PROTEIN"/>
    <property type="match status" value="1"/>
</dbReference>
<dbReference type="InterPro" id="IPR027417">
    <property type="entry name" value="P-loop_NTPase"/>
</dbReference>
<name>A0ABD5M6X2_9EURY</name>
<dbReference type="GO" id="GO:0005524">
    <property type="term" value="F:ATP binding"/>
    <property type="evidence" value="ECO:0007669"/>
    <property type="project" value="UniProtKB-KW"/>
</dbReference>
<evidence type="ECO:0000259" key="6">
    <source>
        <dbReference type="PROSITE" id="PS50893"/>
    </source>
</evidence>
<dbReference type="RefSeq" id="WP_372386694.1">
    <property type="nucleotide sequence ID" value="NZ_JBGNYA010000001.1"/>
</dbReference>
<dbReference type="AlphaFoldDB" id="A0ABD5M6X2"/>
<dbReference type="InterPro" id="IPR017871">
    <property type="entry name" value="ABC_transporter-like_CS"/>
</dbReference>
<protein>
    <submittedName>
        <fullName evidence="7">ABC transporter ATP-binding protein</fullName>
    </submittedName>
</protein>
<accession>A0ABD5M6X2</accession>
<dbReference type="InterPro" id="IPR003439">
    <property type="entry name" value="ABC_transporter-like_ATP-bd"/>
</dbReference>
<comment type="similarity">
    <text evidence="1">Belongs to the ABC transporter superfamily.</text>
</comment>
<dbReference type="InterPro" id="IPR025302">
    <property type="entry name" value="DrrA1/2-like_C"/>
</dbReference>
<dbReference type="Pfam" id="PF00005">
    <property type="entry name" value="ABC_tran"/>
    <property type="match status" value="1"/>
</dbReference>
<comment type="caution">
    <text evidence="7">The sequence shown here is derived from an EMBL/GenBank/DDBJ whole genome shotgun (WGS) entry which is preliminary data.</text>
</comment>
<dbReference type="SMART" id="SM00382">
    <property type="entry name" value="AAA"/>
    <property type="match status" value="1"/>
</dbReference>
<dbReference type="EMBL" id="JBGNYA010000001">
    <property type="protein sequence ID" value="MFA1609662.1"/>
    <property type="molecule type" value="Genomic_DNA"/>
</dbReference>
<dbReference type="Pfam" id="PF13732">
    <property type="entry name" value="DrrA1-3_C"/>
    <property type="match status" value="1"/>
</dbReference>
<feature type="region of interest" description="Disordered" evidence="5">
    <location>
        <begin position="302"/>
        <end position="347"/>
    </location>
</feature>
<reference evidence="7 8" key="1">
    <citation type="submission" date="2024-08" db="EMBL/GenBank/DDBJ databases">
        <title>Halobellus sp. MBLA0158 whole genome sequence.</title>
        <authorList>
            <person name="Hwang C.Y."/>
            <person name="Cho E.-S."/>
            <person name="Seo M.-J."/>
        </authorList>
    </citation>
    <scope>NUCLEOTIDE SEQUENCE [LARGE SCALE GENOMIC DNA]</scope>
    <source>
        <strain evidence="7 8">MBLA0158</strain>
    </source>
</reference>
<dbReference type="CDD" id="cd03230">
    <property type="entry name" value="ABC_DR_subfamily_A"/>
    <property type="match status" value="1"/>
</dbReference>
<dbReference type="Proteomes" id="UP001570511">
    <property type="component" value="Unassembled WGS sequence"/>
</dbReference>
<gene>
    <name evidence="7" type="ORF">OS889_01400</name>
</gene>
<evidence type="ECO:0000256" key="2">
    <source>
        <dbReference type="ARBA" id="ARBA00022448"/>
    </source>
</evidence>
<sequence>MAAIELDGVTKRFEDVTAVSDLSLTVEEGEVFGFLGPNGAGKSTTINLLLDFVRPTAGKVSVLGHDARAESVAVRERTGVLPEGFDVYDRLTGRAHVEFAIDSKEADADPDAVLERVGLADAADRQAGGYSKGMRQRLALAMALVGEPDLLILDEPSSGLDPAGAKEMREIVLEEAERGTTVFFSSHILEQVEAVCDRVGILRAGELVAVDSIDGLREASDADATLRVAVGEPVDDDVLDAVRALDGVRHVERDGDDAVRVGCDSDAKTRVVSEIEDHGVSVTDFTTEEASLEDLFLAYTEGDREEAVEADVESDEASDSTEASSADAEADDAAAEGEAATGEEVQR</sequence>